<sequence length="130" mass="15420">MTNKTFIIDSKKSLATDKFHTQQGLDLYRYHVTVKGDGKYQGVVGYYLNGYEEIDGMFKWLHQQKVVKEIKDKYDGTTSEFKEFIDSHDIKVSIVDMALWADGKDYYILRNKELDRYVDHFIYKVENNEL</sequence>
<evidence type="ECO:0000313" key="1">
    <source>
        <dbReference type="EMBL" id="GET05372.1"/>
    </source>
</evidence>
<name>A0A6F9XJD7_9LACO</name>
<reference evidence="1" key="1">
    <citation type="submission" date="2019-10" db="EMBL/GenBank/DDBJ databases">
        <title>Lactobacillus agilis SY212 Whole Genome Sequencing Project.</title>
        <authorList>
            <person name="Suzuki S."/>
            <person name="Endo A."/>
            <person name="Maeno S."/>
            <person name="Shiwa Y."/>
            <person name="Matsutani M."/>
            <person name="Kajikawa A."/>
        </authorList>
    </citation>
    <scope>NUCLEOTIDE SEQUENCE</scope>
    <source>
        <strain evidence="1">SY212</strain>
    </source>
</reference>
<dbReference type="AlphaFoldDB" id="A0A6F9XJD7"/>
<organism evidence="1">
    <name type="scientific">Ligilactobacillus agilis</name>
    <dbReference type="NCBI Taxonomy" id="1601"/>
    <lineage>
        <taxon>Bacteria</taxon>
        <taxon>Bacillati</taxon>
        <taxon>Bacillota</taxon>
        <taxon>Bacilli</taxon>
        <taxon>Lactobacillales</taxon>
        <taxon>Lactobacillaceae</taxon>
        <taxon>Ligilactobacillus</taxon>
    </lineage>
</organism>
<gene>
    <name evidence="1" type="ORF">SY212_04020</name>
</gene>
<dbReference type="Proteomes" id="UP000494265">
    <property type="component" value="Unassembled WGS sequence"/>
</dbReference>
<protein>
    <submittedName>
        <fullName evidence="1">Uncharacterized protein</fullName>
    </submittedName>
</protein>
<comment type="caution">
    <text evidence="1">The sequence shown here is derived from an EMBL/GenBank/DDBJ whole genome shotgun (WGS) entry which is preliminary data.</text>
</comment>
<proteinExistence type="predicted"/>
<dbReference type="RefSeq" id="WP_172584215.1">
    <property type="nucleotide sequence ID" value="NZ_BLAM01000054.1"/>
</dbReference>
<dbReference type="EMBL" id="BLAM01000054">
    <property type="protein sequence ID" value="GET05372.1"/>
    <property type="molecule type" value="Genomic_DNA"/>
</dbReference>
<accession>A0A6F9XJD7</accession>